<keyword evidence="1" id="KW-0812">Transmembrane</keyword>
<sequence>MSGVRRLSRFLDPYVLALLGTVLLAAALPARGTAAEAVDAATTGFIALLFFLYGTRLSAREALDGLRHWRLHLTILATTFALFPLFGLAARGLVPWLLTEELHHGLLFLCVVPSTVQSSIAFTALARGNVAAAIAAGSFSSLAGVLLTPLLAAALIGSSGGFSADTLLGVGGQLLLPFLAGQALRRWTAGFTGRHRRALSLVDRGSILLVVYAAFSAGVNAGVWGEISWPRLVALFGVEAALLAAMLLLTCWGGRRLGFGRNDRVPLVFAGANKSLAAGLPMAGVIFPGGQAALAVLPLMLYHQLQLIVCAVLARRWSQGPSGDAADRVAPQGPAPA</sequence>
<feature type="transmembrane region" description="Helical" evidence="1">
    <location>
        <begin position="71"/>
        <end position="94"/>
    </location>
</feature>
<dbReference type="PANTHER" id="PTHR18640">
    <property type="entry name" value="SOLUTE CARRIER FAMILY 10 MEMBER 7"/>
    <property type="match status" value="1"/>
</dbReference>
<dbReference type="InterPro" id="IPR038770">
    <property type="entry name" value="Na+/solute_symporter_sf"/>
</dbReference>
<accession>A0ABU2L8H2</accession>
<dbReference type="PANTHER" id="PTHR18640:SF5">
    <property type="entry name" value="SODIUM_BILE ACID COTRANSPORTER 7"/>
    <property type="match status" value="1"/>
</dbReference>
<keyword evidence="1" id="KW-1133">Transmembrane helix</keyword>
<evidence type="ECO:0000313" key="3">
    <source>
        <dbReference type="Proteomes" id="UP001183388"/>
    </source>
</evidence>
<reference evidence="3" key="1">
    <citation type="submission" date="2023-07" db="EMBL/GenBank/DDBJ databases">
        <title>30 novel species of actinomycetes from the DSMZ collection.</title>
        <authorList>
            <person name="Nouioui I."/>
        </authorList>
    </citation>
    <scope>NUCLEOTIDE SEQUENCE [LARGE SCALE GENOMIC DNA]</scope>
    <source>
        <strain evidence="3">DSM 44917</strain>
    </source>
</reference>
<feature type="transmembrane region" description="Helical" evidence="1">
    <location>
        <begin position="162"/>
        <end position="184"/>
    </location>
</feature>
<name>A0ABU2L8H2_9ACTN</name>
<feature type="transmembrane region" description="Helical" evidence="1">
    <location>
        <begin position="133"/>
        <end position="156"/>
    </location>
</feature>
<gene>
    <name evidence="2" type="ORF">RM780_13015</name>
</gene>
<keyword evidence="3" id="KW-1185">Reference proteome</keyword>
<dbReference type="InterPro" id="IPR016833">
    <property type="entry name" value="Put_Na-Bile_cotransptr"/>
</dbReference>
<feature type="transmembrane region" description="Helical" evidence="1">
    <location>
        <begin position="44"/>
        <end position="59"/>
    </location>
</feature>
<keyword evidence="1" id="KW-0472">Membrane</keyword>
<proteinExistence type="predicted"/>
<feature type="transmembrane region" description="Helical" evidence="1">
    <location>
        <begin position="265"/>
        <end position="287"/>
    </location>
</feature>
<evidence type="ECO:0000313" key="2">
    <source>
        <dbReference type="EMBL" id="MDT0307876.1"/>
    </source>
</evidence>
<evidence type="ECO:0000256" key="1">
    <source>
        <dbReference type="SAM" id="Phobius"/>
    </source>
</evidence>
<dbReference type="Pfam" id="PF13593">
    <property type="entry name" value="SBF_like"/>
    <property type="match status" value="1"/>
</dbReference>
<organism evidence="2 3">
    <name type="scientific">Streptomyces boetiae</name>
    <dbReference type="NCBI Taxonomy" id="3075541"/>
    <lineage>
        <taxon>Bacteria</taxon>
        <taxon>Bacillati</taxon>
        <taxon>Actinomycetota</taxon>
        <taxon>Actinomycetes</taxon>
        <taxon>Kitasatosporales</taxon>
        <taxon>Streptomycetaceae</taxon>
        <taxon>Streptomyces</taxon>
    </lineage>
</organism>
<dbReference type="PIRSF" id="PIRSF026166">
    <property type="entry name" value="UCP026166"/>
    <property type="match status" value="1"/>
</dbReference>
<protein>
    <submittedName>
        <fullName evidence="2">Bile acid:sodium symporter family protein</fullName>
    </submittedName>
</protein>
<feature type="transmembrane region" description="Helical" evidence="1">
    <location>
        <begin position="205"/>
        <end position="225"/>
    </location>
</feature>
<dbReference type="EMBL" id="JAVREN010000016">
    <property type="protein sequence ID" value="MDT0307876.1"/>
    <property type="molecule type" value="Genomic_DNA"/>
</dbReference>
<feature type="transmembrane region" description="Helical" evidence="1">
    <location>
        <begin position="106"/>
        <end position="126"/>
    </location>
</feature>
<dbReference type="Proteomes" id="UP001183388">
    <property type="component" value="Unassembled WGS sequence"/>
</dbReference>
<feature type="transmembrane region" description="Helical" evidence="1">
    <location>
        <begin position="231"/>
        <end position="253"/>
    </location>
</feature>
<comment type="caution">
    <text evidence="2">The sequence shown here is derived from an EMBL/GenBank/DDBJ whole genome shotgun (WGS) entry which is preliminary data.</text>
</comment>
<dbReference type="Gene3D" id="1.20.1530.20">
    <property type="match status" value="1"/>
</dbReference>